<evidence type="ECO:0000256" key="1">
    <source>
        <dbReference type="SAM" id="MobiDB-lite"/>
    </source>
</evidence>
<dbReference type="PANTHER" id="PTHR38248:SF2">
    <property type="entry name" value="FUNK1 11"/>
    <property type="match status" value="1"/>
</dbReference>
<dbReference type="EnsemblFungi" id="PTTG_26318-t43_1">
    <property type="protein sequence ID" value="PTTG_26318-t43_1-p1"/>
    <property type="gene ID" value="PTTG_26318"/>
</dbReference>
<dbReference type="OrthoDB" id="5584477at2759"/>
<evidence type="ECO:0000313" key="3">
    <source>
        <dbReference type="EMBL" id="OAV96505.1"/>
    </source>
</evidence>
<protein>
    <submittedName>
        <fullName evidence="4">Pkinase_fungal domain-containing protein</fullName>
    </submittedName>
</protein>
<gene>
    <name evidence="3" type="ORF">PTTG_26318</name>
</gene>
<reference evidence="3" key="2">
    <citation type="submission" date="2016-05" db="EMBL/GenBank/DDBJ databases">
        <title>Comparative analysis highlights variable genome content of wheat rusts and divergence of the mating loci.</title>
        <authorList>
            <person name="Cuomo C.A."/>
            <person name="Bakkeren G."/>
            <person name="Szabo L."/>
            <person name="Khalil H."/>
            <person name="Joly D."/>
            <person name="Goldberg J."/>
            <person name="Young S."/>
            <person name="Zeng Q."/>
            <person name="Fellers J."/>
        </authorList>
    </citation>
    <scope>NUCLEOTIDE SEQUENCE [LARGE SCALE GENOMIC DNA]</scope>
    <source>
        <strain evidence="3">1-1 BBBD Race 1</strain>
    </source>
</reference>
<accession>A0A180GUR6</accession>
<evidence type="ECO:0000313" key="5">
    <source>
        <dbReference type="Proteomes" id="UP000005240"/>
    </source>
</evidence>
<dbReference type="AlphaFoldDB" id="A0A180GUR6"/>
<feature type="domain" description="Fungal-type protein kinase" evidence="2">
    <location>
        <begin position="204"/>
        <end position="260"/>
    </location>
</feature>
<dbReference type="VEuPathDB" id="FungiDB:PTTG_26318"/>
<reference evidence="4" key="4">
    <citation type="submission" date="2025-05" db="UniProtKB">
        <authorList>
            <consortium name="EnsemblFungi"/>
        </authorList>
    </citation>
    <scope>IDENTIFICATION</scope>
    <source>
        <strain evidence="4">isolate 1-1 / race 1 (BBBD)</strain>
    </source>
</reference>
<dbReference type="EMBL" id="ADAS02000019">
    <property type="protein sequence ID" value="OAV96505.1"/>
    <property type="molecule type" value="Genomic_DNA"/>
</dbReference>
<dbReference type="InterPro" id="IPR040976">
    <property type="entry name" value="Pkinase_fungal"/>
</dbReference>
<reference evidence="4 5" key="3">
    <citation type="journal article" date="2017" name="G3 (Bethesda)">
        <title>Comparative analysis highlights variable genome content of wheat rusts and divergence of the mating loci.</title>
        <authorList>
            <person name="Cuomo C.A."/>
            <person name="Bakkeren G."/>
            <person name="Khalil H.B."/>
            <person name="Panwar V."/>
            <person name="Joly D."/>
            <person name="Linning R."/>
            <person name="Sakthikumar S."/>
            <person name="Song X."/>
            <person name="Adiconis X."/>
            <person name="Fan L."/>
            <person name="Goldberg J.M."/>
            <person name="Levin J.Z."/>
            <person name="Young S."/>
            <person name="Zeng Q."/>
            <person name="Anikster Y."/>
            <person name="Bruce M."/>
            <person name="Wang M."/>
            <person name="Yin C."/>
            <person name="McCallum B."/>
            <person name="Szabo L.J."/>
            <person name="Hulbert S."/>
            <person name="Chen X."/>
            <person name="Fellers J.P."/>
        </authorList>
    </citation>
    <scope>NUCLEOTIDE SEQUENCE</scope>
    <source>
        <strain evidence="5">Isolate 1-1 / race 1 (BBBD)</strain>
        <strain evidence="4">isolate 1-1 / race 1 (BBBD)</strain>
    </source>
</reference>
<dbReference type="PANTHER" id="PTHR38248">
    <property type="entry name" value="FUNK1 6"/>
    <property type="match status" value="1"/>
</dbReference>
<feature type="compositionally biased region" description="Polar residues" evidence="1">
    <location>
        <begin position="99"/>
        <end position="115"/>
    </location>
</feature>
<dbReference type="Proteomes" id="UP000005240">
    <property type="component" value="Unassembled WGS sequence"/>
</dbReference>
<name>A0A180GUR6_PUCT1</name>
<sequence length="300" mass="33898">MAPHQDQARQLDPPGPGANQPAPVWSFGSDRLEAFKHPISLSTSQSERLPADFELLVKIDSSSQVQLDGLWDEITLAAKSTQKGELPELIVEESKNTRSRSSFTPTPVKTGTTFGLTNSSSRLREFSQALEWELNQLIFKDDRGLLEPFTREHPTNPALRLQPHLDDQNLNIQNSRIWRTNSNAHSQGAGGARMVDGAIMSRDVKVNHFRDVLVPFELRVKTNKFDARKAVPSLSKWVHEVFQNQHTRSCVIGSELLDVEADLENLEKFSMLILRLLMCKKQELGFDFLLLKNVVPFLFS</sequence>
<proteinExistence type="predicted"/>
<reference evidence="3" key="1">
    <citation type="submission" date="2009-11" db="EMBL/GenBank/DDBJ databases">
        <authorList>
            <consortium name="The Broad Institute Genome Sequencing Platform"/>
            <person name="Ward D."/>
            <person name="Feldgarden M."/>
            <person name="Earl A."/>
            <person name="Young S.K."/>
            <person name="Zeng Q."/>
            <person name="Koehrsen M."/>
            <person name="Alvarado L."/>
            <person name="Berlin A."/>
            <person name="Bochicchio J."/>
            <person name="Borenstein D."/>
            <person name="Chapman S.B."/>
            <person name="Chen Z."/>
            <person name="Engels R."/>
            <person name="Freedman E."/>
            <person name="Gellesch M."/>
            <person name="Goldberg J."/>
            <person name="Griggs A."/>
            <person name="Gujja S."/>
            <person name="Heilman E."/>
            <person name="Heiman D."/>
            <person name="Hepburn T."/>
            <person name="Howarth C."/>
            <person name="Jen D."/>
            <person name="Larson L."/>
            <person name="Lewis B."/>
            <person name="Mehta T."/>
            <person name="Park D."/>
            <person name="Pearson M."/>
            <person name="Roberts A."/>
            <person name="Saif S."/>
            <person name="Shea T."/>
            <person name="Shenoy N."/>
            <person name="Sisk P."/>
            <person name="Stolte C."/>
            <person name="Sykes S."/>
            <person name="Thomson T."/>
            <person name="Walk T."/>
            <person name="White J."/>
            <person name="Yandava C."/>
            <person name="Izard J."/>
            <person name="Baranova O.V."/>
            <person name="Blanton J.M."/>
            <person name="Tanner A.C."/>
            <person name="Dewhirst F.E."/>
            <person name="Haas B."/>
            <person name="Nusbaum C."/>
            <person name="Birren B."/>
        </authorList>
    </citation>
    <scope>NUCLEOTIDE SEQUENCE [LARGE SCALE GENOMIC DNA]</scope>
    <source>
        <strain evidence="3">1-1 BBBD Race 1</strain>
    </source>
</reference>
<evidence type="ECO:0000313" key="4">
    <source>
        <dbReference type="EnsemblFungi" id="PTTG_26318-t43_1-p1"/>
    </source>
</evidence>
<evidence type="ECO:0000259" key="2">
    <source>
        <dbReference type="Pfam" id="PF17667"/>
    </source>
</evidence>
<feature type="region of interest" description="Disordered" evidence="1">
    <location>
        <begin position="93"/>
        <end position="115"/>
    </location>
</feature>
<dbReference type="Pfam" id="PF17667">
    <property type="entry name" value="Pkinase_fungal"/>
    <property type="match status" value="1"/>
</dbReference>
<organism evidence="3">
    <name type="scientific">Puccinia triticina (isolate 1-1 / race 1 (BBBD))</name>
    <name type="common">Brown leaf rust fungus</name>
    <dbReference type="NCBI Taxonomy" id="630390"/>
    <lineage>
        <taxon>Eukaryota</taxon>
        <taxon>Fungi</taxon>
        <taxon>Dikarya</taxon>
        <taxon>Basidiomycota</taxon>
        <taxon>Pucciniomycotina</taxon>
        <taxon>Pucciniomycetes</taxon>
        <taxon>Pucciniales</taxon>
        <taxon>Pucciniaceae</taxon>
        <taxon>Puccinia</taxon>
    </lineage>
</organism>
<keyword evidence="5" id="KW-1185">Reference proteome</keyword>
<feature type="region of interest" description="Disordered" evidence="1">
    <location>
        <begin position="1"/>
        <end position="26"/>
    </location>
</feature>